<reference evidence="1 2" key="1">
    <citation type="submission" date="2020-04" db="EMBL/GenBank/DDBJ databases">
        <title>Plant Genome Project.</title>
        <authorList>
            <person name="Zhang R.-G."/>
        </authorList>
    </citation>
    <scope>NUCLEOTIDE SEQUENCE [LARGE SCALE GENOMIC DNA]</scope>
    <source>
        <strain evidence="1">YNK0</strain>
        <tissue evidence="1">Leaf</tissue>
    </source>
</reference>
<dbReference type="InterPro" id="IPR036497">
    <property type="entry name" value="GLTP_sf"/>
</dbReference>
<evidence type="ECO:0000313" key="1">
    <source>
        <dbReference type="EMBL" id="KAF8390997.1"/>
    </source>
</evidence>
<dbReference type="Proteomes" id="UP000655225">
    <property type="component" value="Unassembled WGS sequence"/>
</dbReference>
<dbReference type="OrthoDB" id="116883at2759"/>
<sequence>MEGREKGYRGRRRGRKAVAAGMHALPTKAQLLKKLNEDETSARIQMQNYVNTLVPVILYIDKSIPFKKLGVDWFDCLGCNLWSLAYLGGIGYCTVVMPPCFYCDPSVEAWNCSHIFHQIKIDNSSSMQKSSGRNGETAPFTSPYGFTSSFCRWS</sequence>
<dbReference type="Gene3D" id="1.10.3520.10">
    <property type="entry name" value="Glycolipid transfer protein"/>
    <property type="match status" value="1"/>
</dbReference>
<dbReference type="SUPFAM" id="SSF110004">
    <property type="entry name" value="Glycolipid transfer protein, GLTP"/>
    <property type="match status" value="1"/>
</dbReference>
<gene>
    <name evidence="1" type="ORF">HHK36_023297</name>
</gene>
<accession>A0A834YS41</accession>
<keyword evidence="2" id="KW-1185">Reference proteome</keyword>
<protein>
    <submittedName>
        <fullName evidence="1">Uncharacterized protein</fullName>
    </submittedName>
</protein>
<dbReference type="AlphaFoldDB" id="A0A834YS41"/>
<name>A0A834YS41_TETSI</name>
<dbReference type="EMBL" id="JABCRI010000017">
    <property type="protein sequence ID" value="KAF8390997.1"/>
    <property type="molecule type" value="Genomic_DNA"/>
</dbReference>
<organism evidence="1 2">
    <name type="scientific">Tetracentron sinense</name>
    <name type="common">Spur-leaf</name>
    <dbReference type="NCBI Taxonomy" id="13715"/>
    <lineage>
        <taxon>Eukaryota</taxon>
        <taxon>Viridiplantae</taxon>
        <taxon>Streptophyta</taxon>
        <taxon>Embryophyta</taxon>
        <taxon>Tracheophyta</taxon>
        <taxon>Spermatophyta</taxon>
        <taxon>Magnoliopsida</taxon>
        <taxon>Trochodendrales</taxon>
        <taxon>Trochodendraceae</taxon>
        <taxon>Tetracentron</taxon>
    </lineage>
</organism>
<comment type="caution">
    <text evidence="1">The sequence shown here is derived from an EMBL/GenBank/DDBJ whole genome shotgun (WGS) entry which is preliminary data.</text>
</comment>
<evidence type="ECO:0000313" key="2">
    <source>
        <dbReference type="Proteomes" id="UP000655225"/>
    </source>
</evidence>
<proteinExistence type="predicted"/>